<evidence type="ECO:0000313" key="2">
    <source>
        <dbReference type="EMBL" id="MFC6727025.1"/>
    </source>
</evidence>
<dbReference type="SUPFAM" id="SSF64153">
    <property type="entry name" value="YjeF N-terminal domain-like"/>
    <property type="match status" value="1"/>
</dbReference>
<feature type="domain" description="YjeF N-terminal" evidence="1">
    <location>
        <begin position="7"/>
        <end position="56"/>
    </location>
</feature>
<keyword evidence="3" id="KW-1185">Reference proteome</keyword>
<dbReference type="PROSITE" id="PS51385">
    <property type="entry name" value="YJEF_N"/>
    <property type="match status" value="1"/>
</dbReference>
<dbReference type="AlphaFoldDB" id="A0ABD5S5S0"/>
<dbReference type="Proteomes" id="UP001596328">
    <property type="component" value="Unassembled WGS sequence"/>
</dbReference>
<accession>A0ABD5S5S0</accession>
<evidence type="ECO:0000259" key="1">
    <source>
        <dbReference type="PROSITE" id="PS51385"/>
    </source>
</evidence>
<dbReference type="Gene3D" id="3.40.50.10260">
    <property type="entry name" value="YjeF N-terminal domain"/>
    <property type="match status" value="1"/>
</dbReference>
<dbReference type="InterPro" id="IPR004443">
    <property type="entry name" value="YjeF_N_dom"/>
</dbReference>
<sequence>MISAKMMGVVDENAEALGVPRKQLMESSGNAVARTVRDVADEGASVVLVCGRGNNG</sequence>
<dbReference type="InterPro" id="IPR036652">
    <property type="entry name" value="YjeF_N_dom_sf"/>
</dbReference>
<proteinExistence type="predicted"/>
<evidence type="ECO:0000313" key="3">
    <source>
        <dbReference type="Proteomes" id="UP001596328"/>
    </source>
</evidence>
<name>A0ABD5S5S0_9EURY</name>
<organism evidence="2 3">
    <name type="scientific">Halobium palmae</name>
    <dbReference type="NCBI Taxonomy" id="1776492"/>
    <lineage>
        <taxon>Archaea</taxon>
        <taxon>Methanobacteriati</taxon>
        <taxon>Methanobacteriota</taxon>
        <taxon>Stenosarchaea group</taxon>
        <taxon>Halobacteria</taxon>
        <taxon>Halobacteriales</taxon>
        <taxon>Haloferacaceae</taxon>
        <taxon>Halobium</taxon>
    </lineage>
</organism>
<reference evidence="2 3" key="1">
    <citation type="journal article" date="2019" name="Int. J. Syst. Evol. Microbiol.">
        <title>The Global Catalogue of Microorganisms (GCM) 10K type strain sequencing project: providing services to taxonomists for standard genome sequencing and annotation.</title>
        <authorList>
            <consortium name="The Broad Institute Genomics Platform"/>
            <consortium name="The Broad Institute Genome Sequencing Center for Infectious Disease"/>
            <person name="Wu L."/>
            <person name="Ma J."/>
        </authorList>
    </citation>
    <scope>NUCLEOTIDE SEQUENCE [LARGE SCALE GENOMIC DNA]</scope>
    <source>
        <strain evidence="2 3">NBRC 111368</strain>
    </source>
</reference>
<protein>
    <submittedName>
        <fullName evidence="2">NAD(P)H-hydrate epimerase</fullName>
    </submittedName>
</protein>
<gene>
    <name evidence="2" type="ORF">ACFQE1_22115</name>
</gene>
<dbReference type="EMBL" id="JBHSWU010001607">
    <property type="protein sequence ID" value="MFC6727025.1"/>
    <property type="molecule type" value="Genomic_DNA"/>
</dbReference>
<feature type="non-terminal residue" evidence="2">
    <location>
        <position position="56"/>
    </location>
</feature>
<comment type="caution">
    <text evidence="2">The sequence shown here is derived from an EMBL/GenBank/DDBJ whole genome shotgun (WGS) entry which is preliminary data.</text>
</comment>
<dbReference type="Pfam" id="PF03853">
    <property type="entry name" value="YjeF_N"/>
    <property type="match status" value="1"/>
</dbReference>